<gene>
    <name evidence="2" type="ORF">EDM58_17490</name>
</gene>
<protein>
    <recommendedName>
        <fullName evidence="4">YlqD protein</fullName>
    </recommendedName>
</protein>
<keyword evidence="1" id="KW-0175">Coiled coil</keyword>
<evidence type="ECO:0000256" key="1">
    <source>
        <dbReference type="SAM" id="Coils"/>
    </source>
</evidence>
<comment type="caution">
    <text evidence="2">The sequence shown here is derived from an EMBL/GenBank/DDBJ whole genome shotgun (WGS) entry which is preliminary data.</text>
</comment>
<accession>A0A3M8CNJ5</accession>
<feature type="coiled-coil region" evidence="1">
    <location>
        <begin position="52"/>
        <end position="79"/>
    </location>
</feature>
<dbReference type="Pfam" id="PF11068">
    <property type="entry name" value="YlqD"/>
    <property type="match status" value="1"/>
</dbReference>
<reference evidence="2 3" key="1">
    <citation type="submission" date="2018-10" db="EMBL/GenBank/DDBJ databases">
        <title>Phylogenomics of Brevibacillus.</title>
        <authorList>
            <person name="Dunlap C."/>
        </authorList>
    </citation>
    <scope>NUCLEOTIDE SEQUENCE [LARGE SCALE GENOMIC DNA]</scope>
    <source>
        <strain evidence="2 3">JCM 15085</strain>
    </source>
</reference>
<name>A0A3M8CNJ5_9BACL</name>
<dbReference type="Gene3D" id="6.10.140.1110">
    <property type="match status" value="1"/>
</dbReference>
<sequence length="136" mass="16072">MLTIYRSVQVKIIMTEAARAVLVDQYQRQIQQQKDEWQRWQFQAKKILADAKKKSAERYSLAQEKIAREERQRQEKLENLQYQLLQAEKLPIGSELDYQTVQSPVTIQVGDVWDDIMAGTEILIKDGRVHEIRQRS</sequence>
<dbReference type="EMBL" id="RHHT01000038">
    <property type="protein sequence ID" value="RNB76455.1"/>
    <property type="molecule type" value="Genomic_DNA"/>
</dbReference>
<organism evidence="2 3">
    <name type="scientific">Brevibacillus panacihumi</name>
    <dbReference type="NCBI Taxonomy" id="497735"/>
    <lineage>
        <taxon>Bacteria</taxon>
        <taxon>Bacillati</taxon>
        <taxon>Bacillota</taxon>
        <taxon>Bacilli</taxon>
        <taxon>Bacillales</taxon>
        <taxon>Paenibacillaceae</taxon>
        <taxon>Brevibacillus</taxon>
    </lineage>
</organism>
<dbReference type="RefSeq" id="WP_122914466.1">
    <property type="nucleotide sequence ID" value="NZ_RHHT01000038.1"/>
</dbReference>
<dbReference type="AlphaFoldDB" id="A0A3M8CNJ5"/>
<dbReference type="InterPro" id="IPR021297">
    <property type="entry name" value="YlqD"/>
</dbReference>
<evidence type="ECO:0008006" key="4">
    <source>
        <dbReference type="Google" id="ProtNLM"/>
    </source>
</evidence>
<dbReference type="Proteomes" id="UP000281915">
    <property type="component" value="Unassembled WGS sequence"/>
</dbReference>
<evidence type="ECO:0000313" key="2">
    <source>
        <dbReference type="EMBL" id="RNB76455.1"/>
    </source>
</evidence>
<evidence type="ECO:0000313" key="3">
    <source>
        <dbReference type="Proteomes" id="UP000281915"/>
    </source>
</evidence>
<proteinExistence type="predicted"/>